<accession>A0A1M4TTG2</accession>
<dbReference type="Gene3D" id="3.40.190.10">
    <property type="entry name" value="Periplasmic binding protein-like II"/>
    <property type="match status" value="2"/>
</dbReference>
<organism evidence="6 7">
    <name type="scientific">Marinomonas polaris DSM 16579</name>
    <dbReference type="NCBI Taxonomy" id="1122206"/>
    <lineage>
        <taxon>Bacteria</taxon>
        <taxon>Pseudomonadati</taxon>
        <taxon>Pseudomonadota</taxon>
        <taxon>Gammaproteobacteria</taxon>
        <taxon>Oceanospirillales</taxon>
        <taxon>Oceanospirillaceae</taxon>
        <taxon>Marinomonas</taxon>
    </lineage>
</organism>
<dbReference type="PROSITE" id="PS50931">
    <property type="entry name" value="HTH_LYSR"/>
    <property type="match status" value="1"/>
</dbReference>
<sequence>MPSFTFLSIGDELINRLPPLNSLKCFESAARHGSFNKAAKELSVTPSAISHQIKGLESFLGLELFRRTKRKVILTEAGESYLKPIKSIFEQLENATSELKSKQKSGSLRLAVAPAFLTRWLMPRMERFQERYPDIQIEISSSTGLIDFSANDIDMAVYFGSGDWDDVEAYYLRPARLAPVCNPRLIKPEQPIVKPEDMRFYPLLHVTKRKDEWHDWLQQHDLDPKLFRRGLMFSSGSLTAGAAAQGLGISLTDPELIMPEIEAGTLKVLFNQHLITNRSFYLVYEKRRSVTSAMSAFKEWIIEEMVGNKNT</sequence>
<dbReference type="Pfam" id="PF00126">
    <property type="entry name" value="HTH_1"/>
    <property type="match status" value="1"/>
</dbReference>
<proteinExistence type="inferred from homology"/>
<dbReference type="GO" id="GO:0043565">
    <property type="term" value="F:sequence-specific DNA binding"/>
    <property type="evidence" value="ECO:0007669"/>
    <property type="project" value="TreeGrafter"/>
</dbReference>
<keyword evidence="3" id="KW-0238">DNA-binding</keyword>
<evidence type="ECO:0000256" key="4">
    <source>
        <dbReference type="ARBA" id="ARBA00023163"/>
    </source>
</evidence>
<evidence type="ECO:0000256" key="2">
    <source>
        <dbReference type="ARBA" id="ARBA00023015"/>
    </source>
</evidence>
<dbReference type="InterPro" id="IPR036390">
    <property type="entry name" value="WH_DNA-bd_sf"/>
</dbReference>
<dbReference type="PANTHER" id="PTHR30537:SF26">
    <property type="entry name" value="GLYCINE CLEAVAGE SYSTEM TRANSCRIPTIONAL ACTIVATOR"/>
    <property type="match status" value="1"/>
</dbReference>
<dbReference type="CDD" id="cd08432">
    <property type="entry name" value="PBP2_GcdR_TrpI_HvrB_AmpR_like"/>
    <property type="match status" value="1"/>
</dbReference>
<dbReference type="GO" id="GO:0003700">
    <property type="term" value="F:DNA-binding transcription factor activity"/>
    <property type="evidence" value="ECO:0007669"/>
    <property type="project" value="InterPro"/>
</dbReference>
<evidence type="ECO:0000313" key="6">
    <source>
        <dbReference type="EMBL" id="SHE47742.1"/>
    </source>
</evidence>
<dbReference type="GO" id="GO:0006351">
    <property type="term" value="P:DNA-templated transcription"/>
    <property type="evidence" value="ECO:0007669"/>
    <property type="project" value="TreeGrafter"/>
</dbReference>
<dbReference type="PANTHER" id="PTHR30537">
    <property type="entry name" value="HTH-TYPE TRANSCRIPTIONAL REGULATOR"/>
    <property type="match status" value="1"/>
</dbReference>
<dbReference type="InterPro" id="IPR005119">
    <property type="entry name" value="LysR_subst-bd"/>
</dbReference>
<dbReference type="EMBL" id="FQVF01000002">
    <property type="protein sequence ID" value="SHE47742.1"/>
    <property type="molecule type" value="Genomic_DNA"/>
</dbReference>
<dbReference type="NCBIfam" id="NF008352">
    <property type="entry name" value="PRK11139.1"/>
    <property type="match status" value="1"/>
</dbReference>
<gene>
    <name evidence="6" type="ORF">SAMN02745753_00372</name>
</gene>
<evidence type="ECO:0000259" key="5">
    <source>
        <dbReference type="PROSITE" id="PS50931"/>
    </source>
</evidence>
<evidence type="ECO:0000256" key="1">
    <source>
        <dbReference type="ARBA" id="ARBA00009437"/>
    </source>
</evidence>
<dbReference type="STRING" id="1122206.SAMN02745753_00372"/>
<dbReference type="SUPFAM" id="SSF46785">
    <property type="entry name" value="Winged helix' DNA-binding domain"/>
    <property type="match status" value="1"/>
</dbReference>
<evidence type="ECO:0000256" key="3">
    <source>
        <dbReference type="ARBA" id="ARBA00023125"/>
    </source>
</evidence>
<dbReference type="InterPro" id="IPR058163">
    <property type="entry name" value="LysR-type_TF_proteobact-type"/>
</dbReference>
<dbReference type="SUPFAM" id="SSF53850">
    <property type="entry name" value="Periplasmic binding protein-like II"/>
    <property type="match status" value="1"/>
</dbReference>
<dbReference type="Proteomes" id="UP000184517">
    <property type="component" value="Unassembled WGS sequence"/>
</dbReference>
<reference evidence="7" key="1">
    <citation type="submission" date="2016-11" db="EMBL/GenBank/DDBJ databases">
        <authorList>
            <person name="Varghese N."/>
            <person name="Submissions S."/>
        </authorList>
    </citation>
    <scope>NUCLEOTIDE SEQUENCE [LARGE SCALE GENOMIC DNA]</scope>
    <source>
        <strain evidence="7">DSM 16579</strain>
    </source>
</reference>
<evidence type="ECO:0000313" key="7">
    <source>
        <dbReference type="Proteomes" id="UP000184517"/>
    </source>
</evidence>
<feature type="domain" description="HTH lysR-type" evidence="5">
    <location>
        <begin position="18"/>
        <end position="75"/>
    </location>
</feature>
<dbReference type="Pfam" id="PF03466">
    <property type="entry name" value="LysR_substrate"/>
    <property type="match status" value="1"/>
</dbReference>
<name>A0A1M4TTG2_9GAMM</name>
<dbReference type="RefSeq" id="WP_084122087.1">
    <property type="nucleotide sequence ID" value="NZ_FQVF01000002.1"/>
</dbReference>
<dbReference type="FunFam" id="1.10.10.10:FF:000038">
    <property type="entry name" value="Glycine cleavage system transcriptional activator"/>
    <property type="match status" value="1"/>
</dbReference>
<keyword evidence="7" id="KW-1185">Reference proteome</keyword>
<dbReference type="Gene3D" id="1.10.10.10">
    <property type="entry name" value="Winged helix-like DNA-binding domain superfamily/Winged helix DNA-binding domain"/>
    <property type="match status" value="1"/>
</dbReference>
<dbReference type="InterPro" id="IPR000847">
    <property type="entry name" value="LysR_HTH_N"/>
</dbReference>
<comment type="similarity">
    <text evidence="1">Belongs to the LysR transcriptional regulatory family.</text>
</comment>
<protein>
    <submittedName>
        <fullName evidence="6">LysR family transcriptional regulator, glycine cleavage system transcriptional activator</fullName>
    </submittedName>
</protein>
<keyword evidence="4" id="KW-0804">Transcription</keyword>
<keyword evidence="2" id="KW-0805">Transcription regulation</keyword>
<dbReference type="OrthoDB" id="6787458at2"/>
<dbReference type="AlphaFoldDB" id="A0A1M4TTG2"/>
<dbReference type="InterPro" id="IPR036388">
    <property type="entry name" value="WH-like_DNA-bd_sf"/>
</dbReference>
<dbReference type="PRINTS" id="PR00039">
    <property type="entry name" value="HTHLYSR"/>
</dbReference>